<dbReference type="AlphaFoldDB" id="A0A6C0BXU0"/>
<accession>A0A6C0BXU0</accession>
<evidence type="ECO:0000313" key="1">
    <source>
        <dbReference type="EMBL" id="QHS96228.1"/>
    </source>
</evidence>
<name>A0A6C0BXU0_9ZZZZ</name>
<protein>
    <submittedName>
        <fullName evidence="1">Uncharacterized protein</fullName>
    </submittedName>
</protein>
<proteinExistence type="predicted"/>
<organism evidence="1">
    <name type="scientific">viral metagenome</name>
    <dbReference type="NCBI Taxonomy" id="1070528"/>
    <lineage>
        <taxon>unclassified sequences</taxon>
        <taxon>metagenomes</taxon>
        <taxon>organismal metagenomes</taxon>
    </lineage>
</organism>
<dbReference type="EMBL" id="MN739266">
    <property type="protein sequence ID" value="QHS96228.1"/>
    <property type="molecule type" value="Genomic_DNA"/>
</dbReference>
<reference evidence="1" key="1">
    <citation type="journal article" date="2020" name="Nature">
        <title>Giant virus diversity and host interactions through global metagenomics.</title>
        <authorList>
            <person name="Schulz F."/>
            <person name="Roux S."/>
            <person name="Paez-Espino D."/>
            <person name="Jungbluth S."/>
            <person name="Walsh D.A."/>
            <person name="Denef V.J."/>
            <person name="McMahon K.D."/>
            <person name="Konstantinidis K.T."/>
            <person name="Eloe-Fadrosh E.A."/>
            <person name="Kyrpides N.C."/>
            <person name="Woyke T."/>
        </authorList>
    </citation>
    <scope>NUCLEOTIDE SEQUENCE</scope>
    <source>
        <strain evidence="1">GVMAG-M-3300019093-7</strain>
    </source>
</reference>
<sequence length="36" mass="4239">MNKQNFPILTQLLNEVNKFDYKTLIKNNVNSVNNTK</sequence>